<keyword evidence="2" id="KW-1185">Reference proteome</keyword>
<organism evidence="1 2">
    <name type="scientific">Phanerochaete sordida</name>
    <dbReference type="NCBI Taxonomy" id="48140"/>
    <lineage>
        <taxon>Eukaryota</taxon>
        <taxon>Fungi</taxon>
        <taxon>Dikarya</taxon>
        <taxon>Basidiomycota</taxon>
        <taxon>Agaricomycotina</taxon>
        <taxon>Agaricomycetes</taxon>
        <taxon>Polyporales</taxon>
        <taxon>Phanerochaetaceae</taxon>
        <taxon>Phanerochaete</taxon>
    </lineage>
</organism>
<dbReference type="AlphaFoldDB" id="A0A9P3FZR6"/>
<name>A0A9P3FZR6_9APHY</name>
<evidence type="ECO:0000313" key="2">
    <source>
        <dbReference type="Proteomes" id="UP000703269"/>
    </source>
</evidence>
<proteinExistence type="predicted"/>
<dbReference type="Proteomes" id="UP000703269">
    <property type="component" value="Unassembled WGS sequence"/>
</dbReference>
<gene>
    <name evidence="1" type="ORF">PsYK624_011910</name>
</gene>
<dbReference type="EMBL" id="BPQB01000002">
    <property type="protein sequence ID" value="GJE85114.1"/>
    <property type="molecule type" value="Genomic_DNA"/>
</dbReference>
<evidence type="ECO:0000313" key="1">
    <source>
        <dbReference type="EMBL" id="GJE85114.1"/>
    </source>
</evidence>
<protein>
    <submittedName>
        <fullName evidence="1">Uncharacterized protein</fullName>
    </submittedName>
</protein>
<reference evidence="1 2" key="1">
    <citation type="submission" date="2021-08" db="EMBL/GenBank/DDBJ databases">
        <title>Draft Genome Sequence of Phanerochaete sordida strain YK-624.</title>
        <authorList>
            <person name="Mori T."/>
            <person name="Dohra H."/>
            <person name="Suzuki T."/>
            <person name="Kawagishi H."/>
            <person name="Hirai H."/>
        </authorList>
    </citation>
    <scope>NUCLEOTIDE SEQUENCE [LARGE SCALE GENOMIC DNA]</scope>
    <source>
        <strain evidence="1 2">YK-624</strain>
    </source>
</reference>
<sequence>MYGSHSGASDREIVAQTFAVEELLTVLKLIPQLKSLELRSLPVYRDMWTLPLVGWPADFHPTTPNPQSLRDARLSLESLRLFNMASFVADPSCLQAFLTIFERIDDLQFTDCQVPNYNRPIGRDITYWVPFEMMRHAPLQTKRLTISTFRSSSFLAMFNLFSGIVDGAGIEYLELDPTDGGLRSYTNDAASAYMARLTGLKELILRIPCHRIENWNSQFITLPSLAPLHNLRKVSVYDLPVHSVEERRGLTNLPALRVIADSIFNEVYALLESARRATLTHVHLGFETMGTVLHARTATSHLRTTFVKNHWHRFLGARCFAADAFQELSLDGIWSTEWSKATLRGSAEIRAVAGKLIPQ</sequence>
<comment type="caution">
    <text evidence="1">The sequence shown here is derived from an EMBL/GenBank/DDBJ whole genome shotgun (WGS) entry which is preliminary data.</text>
</comment>
<accession>A0A9P3FZR6</accession>